<dbReference type="Proteomes" id="UP000800200">
    <property type="component" value="Unassembled WGS sequence"/>
</dbReference>
<dbReference type="EMBL" id="ML994610">
    <property type="protein sequence ID" value="KAF2195076.1"/>
    <property type="molecule type" value="Genomic_DNA"/>
</dbReference>
<sequence>MFAGRSRILTHALRQGSCGLFSLRFGANRFLLSIPIYTQTPHLIVALIVSLAMLKGTVWVSGEVWEPFLEV</sequence>
<gene>
    <name evidence="1" type="ORF">K469DRAFT_698628</name>
</gene>
<accession>A0A6A6EYV1</accession>
<name>A0A6A6EYV1_9PEZI</name>
<reference evidence="1" key="1">
    <citation type="journal article" date="2020" name="Stud. Mycol.">
        <title>101 Dothideomycetes genomes: a test case for predicting lifestyles and emergence of pathogens.</title>
        <authorList>
            <person name="Haridas S."/>
            <person name="Albert R."/>
            <person name="Binder M."/>
            <person name="Bloem J."/>
            <person name="Labutti K."/>
            <person name="Salamov A."/>
            <person name="Andreopoulos B."/>
            <person name="Baker S."/>
            <person name="Barry K."/>
            <person name="Bills G."/>
            <person name="Bluhm B."/>
            <person name="Cannon C."/>
            <person name="Castanera R."/>
            <person name="Culley D."/>
            <person name="Daum C."/>
            <person name="Ezra D."/>
            <person name="Gonzalez J."/>
            <person name="Henrissat B."/>
            <person name="Kuo A."/>
            <person name="Liang C."/>
            <person name="Lipzen A."/>
            <person name="Lutzoni F."/>
            <person name="Magnuson J."/>
            <person name="Mondo S."/>
            <person name="Nolan M."/>
            <person name="Ohm R."/>
            <person name="Pangilinan J."/>
            <person name="Park H.-J."/>
            <person name="Ramirez L."/>
            <person name="Alfaro M."/>
            <person name="Sun H."/>
            <person name="Tritt A."/>
            <person name="Yoshinaga Y."/>
            <person name="Zwiers L.-H."/>
            <person name="Turgeon B."/>
            <person name="Goodwin S."/>
            <person name="Spatafora J."/>
            <person name="Crous P."/>
            <person name="Grigoriev I."/>
        </authorList>
    </citation>
    <scope>NUCLEOTIDE SEQUENCE</scope>
    <source>
        <strain evidence="1">CBS 207.26</strain>
    </source>
</reference>
<evidence type="ECO:0000313" key="2">
    <source>
        <dbReference type="Proteomes" id="UP000800200"/>
    </source>
</evidence>
<organism evidence="1 2">
    <name type="scientific">Zopfia rhizophila CBS 207.26</name>
    <dbReference type="NCBI Taxonomy" id="1314779"/>
    <lineage>
        <taxon>Eukaryota</taxon>
        <taxon>Fungi</taxon>
        <taxon>Dikarya</taxon>
        <taxon>Ascomycota</taxon>
        <taxon>Pezizomycotina</taxon>
        <taxon>Dothideomycetes</taxon>
        <taxon>Dothideomycetes incertae sedis</taxon>
        <taxon>Zopfiaceae</taxon>
        <taxon>Zopfia</taxon>
    </lineage>
</organism>
<protein>
    <submittedName>
        <fullName evidence="1">Uncharacterized protein</fullName>
    </submittedName>
</protein>
<feature type="non-terminal residue" evidence="1">
    <location>
        <position position="71"/>
    </location>
</feature>
<proteinExistence type="predicted"/>
<keyword evidence="2" id="KW-1185">Reference proteome</keyword>
<evidence type="ECO:0000313" key="1">
    <source>
        <dbReference type="EMBL" id="KAF2195076.1"/>
    </source>
</evidence>
<dbReference type="AlphaFoldDB" id="A0A6A6EYV1"/>